<reference evidence="1 2" key="1">
    <citation type="journal article" date="2010" name="Science">
        <title>Genomic comparison of the ants Camponotus floridanus and Harpegnathos saltator.</title>
        <authorList>
            <person name="Bonasio R."/>
            <person name="Zhang G."/>
            <person name="Ye C."/>
            <person name="Mutti N.S."/>
            <person name="Fang X."/>
            <person name="Qin N."/>
            <person name="Donahue G."/>
            <person name="Yang P."/>
            <person name="Li Q."/>
            <person name="Li C."/>
            <person name="Zhang P."/>
            <person name="Huang Z."/>
            <person name="Berger S.L."/>
            <person name="Reinberg D."/>
            <person name="Wang J."/>
            <person name="Liebig J."/>
        </authorList>
    </citation>
    <scope>NUCLEOTIDE SEQUENCE [LARGE SCALE GENOMIC DNA]</scope>
    <source>
        <strain evidence="2">C129</strain>
    </source>
</reference>
<dbReference type="Proteomes" id="UP000000311">
    <property type="component" value="Unassembled WGS sequence"/>
</dbReference>
<organism evidence="2">
    <name type="scientific">Camponotus floridanus</name>
    <name type="common">Florida carpenter ant</name>
    <dbReference type="NCBI Taxonomy" id="104421"/>
    <lineage>
        <taxon>Eukaryota</taxon>
        <taxon>Metazoa</taxon>
        <taxon>Ecdysozoa</taxon>
        <taxon>Arthropoda</taxon>
        <taxon>Hexapoda</taxon>
        <taxon>Insecta</taxon>
        <taxon>Pterygota</taxon>
        <taxon>Neoptera</taxon>
        <taxon>Endopterygota</taxon>
        <taxon>Hymenoptera</taxon>
        <taxon>Apocrita</taxon>
        <taxon>Aculeata</taxon>
        <taxon>Formicoidea</taxon>
        <taxon>Formicidae</taxon>
        <taxon>Formicinae</taxon>
        <taxon>Camponotus</taxon>
    </lineage>
</organism>
<proteinExistence type="predicted"/>
<name>E2A9Q3_CAMFO</name>
<dbReference type="EMBL" id="GL437918">
    <property type="protein sequence ID" value="EFN69855.1"/>
    <property type="molecule type" value="Genomic_DNA"/>
</dbReference>
<evidence type="ECO:0000313" key="2">
    <source>
        <dbReference type="Proteomes" id="UP000000311"/>
    </source>
</evidence>
<evidence type="ECO:0000313" key="1">
    <source>
        <dbReference type="EMBL" id="EFN69855.1"/>
    </source>
</evidence>
<gene>
    <name evidence="1" type="ORF">EAG_11473</name>
</gene>
<sequence>MWQSTDLCASYNHPAFMQLRMNSNEFHSWFHSRKPSMDDVGNPTSVNARVEASLCKGDGQFGNPGIPMATEVVAFRTSCGIVSARLSANNGRARASRASKSDGCLALLKRTSYIKQGRRLDRDTSNVADTSMINASDKTEPAASLPTCLHIAAISSTSVFAQISNAVPAKRNWKHQGFMETEKEKIDKSDDRLGDQSRCGNTRMPKHPCLLVPYKGTIRLLSSDNTLLAWIDRALHPLVCHLAD</sequence>
<keyword evidence="2" id="KW-1185">Reference proteome</keyword>
<accession>E2A9Q3</accession>
<dbReference type="InParanoid" id="E2A9Q3"/>
<protein>
    <submittedName>
        <fullName evidence="1">Uncharacterized protein</fullName>
    </submittedName>
</protein>
<dbReference type="AlphaFoldDB" id="E2A9Q3"/>